<dbReference type="InterPro" id="IPR036397">
    <property type="entry name" value="RNaseH_sf"/>
</dbReference>
<reference evidence="2" key="1">
    <citation type="journal article" date="2019" name="Plant Biotechnol. J.">
        <title>Genome sequencing of the Australian wild diploid species Gossypium australe highlights disease resistance and delayed gland morphogenesis.</title>
        <authorList>
            <person name="Cai Y."/>
            <person name="Cai X."/>
            <person name="Wang Q."/>
            <person name="Wang P."/>
            <person name="Zhang Y."/>
            <person name="Cai C."/>
            <person name="Xu Y."/>
            <person name="Wang K."/>
            <person name="Zhou Z."/>
            <person name="Wang C."/>
            <person name="Geng S."/>
            <person name="Li B."/>
            <person name="Dong Q."/>
            <person name="Hou Y."/>
            <person name="Wang H."/>
            <person name="Ai P."/>
            <person name="Liu Z."/>
            <person name="Yi F."/>
            <person name="Sun M."/>
            <person name="An G."/>
            <person name="Cheng J."/>
            <person name="Zhang Y."/>
            <person name="Shi Q."/>
            <person name="Xie Y."/>
            <person name="Shi X."/>
            <person name="Chang Y."/>
            <person name="Huang F."/>
            <person name="Chen Y."/>
            <person name="Hong S."/>
            <person name="Mi L."/>
            <person name="Sun Q."/>
            <person name="Zhang L."/>
            <person name="Zhou B."/>
            <person name="Peng R."/>
            <person name="Zhang X."/>
            <person name="Liu F."/>
        </authorList>
    </citation>
    <scope>NUCLEOTIDE SEQUENCE [LARGE SCALE GENOMIC DNA]</scope>
    <source>
        <strain evidence="2">cv. PA1801</strain>
    </source>
</reference>
<accession>A0A5B6USW4</accession>
<comment type="caution">
    <text evidence="1">The sequence shown here is derived from an EMBL/GenBank/DDBJ whole genome shotgun (WGS) entry which is preliminary data.</text>
</comment>
<protein>
    <submittedName>
        <fullName evidence="1">Receptor-like protein 12</fullName>
    </submittedName>
</protein>
<dbReference type="EMBL" id="SMMG02000009">
    <property type="protein sequence ID" value="KAA3460573.1"/>
    <property type="molecule type" value="Genomic_DNA"/>
</dbReference>
<keyword evidence="2" id="KW-1185">Reference proteome</keyword>
<organism evidence="1 2">
    <name type="scientific">Gossypium australe</name>
    <dbReference type="NCBI Taxonomy" id="47621"/>
    <lineage>
        <taxon>Eukaryota</taxon>
        <taxon>Viridiplantae</taxon>
        <taxon>Streptophyta</taxon>
        <taxon>Embryophyta</taxon>
        <taxon>Tracheophyta</taxon>
        <taxon>Spermatophyta</taxon>
        <taxon>Magnoliopsida</taxon>
        <taxon>eudicotyledons</taxon>
        <taxon>Gunneridae</taxon>
        <taxon>Pentapetalae</taxon>
        <taxon>rosids</taxon>
        <taxon>malvids</taxon>
        <taxon>Malvales</taxon>
        <taxon>Malvaceae</taxon>
        <taxon>Malvoideae</taxon>
        <taxon>Gossypium</taxon>
    </lineage>
</organism>
<name>A0A5B6USW4_9ROSI</name>
<keyword evidence="1" id="KW-0675">Receptor</keyword>
<proteinExistence type="predicted"/>
<dbReference type="SUPFAM" id="SSF53098">
    <property type="entry name" value="Ribonuclease H-like"/>
    <property type="match status" value="1"/>
</dbReference>
<gene>
    <name evidence="1" type="ORF">EPI10_027227</name>
</gene>
<dbReference type="InterPro" id="IPR012337">
    <property type="entry name" value="RNaseH-like_sf"/>
</dbReference>
<evidence type="ECO:0000313" key="2">
    <source>
        <dbReference type="Proteomes" id="UP000325315"/>
    </source>
</evidence>
<dbReference type="AlphaFoldDB" id="A0A5B6USW4"/>
<evidence type="ECO:0000313" key="1">
    <source>
        <dbReference type="EMBL" id="KAA3460573.1"/>
    </source>
</evidence>
<dbReference type="Proteomes" id="UP000325315">
    <property type="component" value="Unassembled WGS sequence"/>
</dbReference>
<dbReference type="GO" id="GO:0003676">
    <property type="term" value="F:nucleic acid binding"/>
    <property type="evidence" value="ECO:0007669"/>
    <property type="project" value="InterPro"/>
</dbReference>
<dbReference type="Gene3D" id="3.30.420.10">
    <property type="entry name" value="Ribonuclease H-like superfamily/Ribonuclease H"/>
    <property type="match status" value="1"/>
</dbReference>
<sequence>MDVSRSIPPKASSEYRFIFMVVHYSTKSTVSKFLKKEIICQYRMPKRIISNNALNLNNSTASKVYSLFKINITSPQNERYNGGNLKKK</sequence>